<evidence type="ECO:0000256" key="1">
    <source>
        <dbReference type="ARBA" id="ARBA00008314"/>
    </source>
</evidence>
<dbReference type="SUPFAM" id="SSF54236">
    <property type="entry name" value="Ubiquitin-like"/>
    <property type="match status" value="2"/>
</dbReference>
<evidence type="ECO:0000259" key="11">
    <source>
        <dbReference type="PROSITE" id="PS50200"/>
    </source>
</evidence>
<dbReference type="InterPro" id="IPR038185">
    <property type="entry name" value="MyTH4_dom_sf"/>
</dbReference>
<dbReference type="CDD" id="cd17208">
    <property type="entry name" value="FERM_F1_DdMyo7_like"/>
    <property type="match status" value="1"/>
</dbReference>
<dbReference type="PROSITE" id="PS51456">
    <property type="entry name" value="MYOSIN_MOTOR"/>
    <property type="match status" value="1"/>
</dbReference>
<feature type="region of interest" description="Actin-binding" evidence="8">
    <location>
        <begin position="623"/>
        <end position="645"/>
    </location>
</feature>
<dbReference type="EMBL" id="JAKMXF010000356">
    <property type="protein sequence ID" value="KAI6646342.1"/>
    <property type="molecule type" value="Genomic_DNA"/>
</dbReference>
<dbReference type="Proteomes" id="UP001165289">
    <property type="component" value="Unassembled WGS sequence"/>
</dbReference>
<dbReference type="InterPro" id="IPR027417">
    <property type="entry name" value="P-loop_NTPase"/>
</dbReference>
<dbReference type="InterPro" id="IPR001609">
    <property type="entry name" value="Myosin_head_motor_dom-like"/>
</dbReference>
<feature type="domain" description="MyTH4" evidence="12">
    <location>
        <begin position="1010"/>
        <end position="1158"/>
    </location>
</feature>
<dbReference type="Gene3D" id="3.40.850.10">
    <property type="entry name" value="Kinesin motor domain"/>
    <property type="match status" value="1"/>
</dbReference>
<dbReference type="Gene3D" id="6.20.240.20">
    <property type="match status" value="1"/>
</dbReference>
<feature type="compositionally biased region" description="Basic residues" evidence="9">
    <location>
        <begin position="1"/>
        <end position="19"/>
    </location>
</feature>
<evidence type="ECO:0000256" key="4">
    <source>
        <dbReference type="ARBA" id="ARBA00022840"/>
    </source>
</evidence>
<feature type="domain" description="FERM" evidence="10">
    <location>
        <begin position="1741"/>
        <end position="2035"/>
    </location>
</feature>
<dbReference type="InterPro" id="IPR019749">
    <property type="entry name" value="Band_41_domain"/>
</dbReference>
<dbReference type="GO" id="GO:0003774">
    <property type="term" value="F:cytoskeletal motor activity"/>
    <property type="evidence" value="ECO:0007669"/>
    <property type="project" value="UniProtKB-UniRule"/>
</dbReference>
<dbReference type="InterPro" id="IPR011993">
    <property type="entry name" value="PH-like_dom_sf"/>
</dbReference>
<dbReference type="Gene3D" id="2.30.29.30">
    <property type="entry name" value="Pleckstrin-homology domain (PH domain)/Phosphotyrosine-binding domain (PTB)"/>
    <property type="match status" value="2"/>
</dbReference>
<proteinExistence type="inferred from homology"/>
<keyword evidence="4 8" id="KW-0067">ATP-binding</keyword>
<evidence type="ECO:0000313" key="15">
    <source>
        <dbReference type="Proteomes" id="UP001165289"/>
    </source>
</evidence>
<feature type="compositionally biased region" description="Basic residues" evidence="9">
    <location>
        <begin position="825"/>
        <end position="836"/>
    </location>
</feature>
<dbReference type="PROSITE" id="PS50057">
    <property type="entry name" value="FERM_3"/>
    <property type="match status" value="2"/>
</dbReference>
<keyword evidence="15" id="KW-1185">Reference proteome</keyword>
<feature type="region of interest" description="Disordered" evidence="9">
    <location>
        <begin position="825"/>
        <end position="860"/>
    </location>
</feature>
<feature type="domain" description="Ras-associating" evidence="11">
    <location>
        <begin position="1161"/>
        <end position="1270"/>
    </location>
</feature>
<feature type="domain" description="Myosin motor" evidence="13">
    <location>
        <begin position="50"/>
        <end position="745"/>
    </location>
</feature>
<dbReference type="Pfam" id="PF24522">
    <property type="entry name" value="KRIT1_FRMD8_FERM_C"/>
    <property type="match status" value="1"/>
</dbReference>
<dbReference type="PANTHER" id="PTHR46049:SF5">
    <property type="entry name" value="PLECKSTRIN HOMOLOGY DOMAIN-CONTAINING FAMILY H MEMBER 3"/>
    <property type="match status" value="1"/>
</dbReference>
<evidence type="ECO:0000256" key="6">
    <source>
        <dbReference type="ARBA" id="ARBA00023175"/>
    </source>
</evidence>
<dbReference type="Gene3D" id="1.20.5.190">
    <property type="match status" value="1"/>
</dbReference>
<keyword evidence="6 8" id="KW-0505">Motor protein</keyword>
<feature type="domain" description="FERM" evidence="10">
    <location>
        <begin position="1163"/>
        <end position="1486"/>
    </location>
</feature>
<dbReference type="InterPro" id="IPR000048">
    <property type="entry name" value="IQ_motif_EF-hand-BS"/>
</dbReference>
<evidence type="ECO:0000256" key="2">
    <source>
        <dbReference type="ARBA" id="ARBA00022468"/>
    </source>
</evidence>
<dbReference type="GO" id="GO:0005096">
    <property type="term" value="F:GTPase activator activity"/>
    <property type="evidence" value="ECO:0007669"/>
    <property type="project" value="UniProtKB-KW"/>
</dbReference>
<accession>A0AAV7JC39</accession>
<dbReference type="Pfam" id="PF00612">
    <property type="entry name" value="IQ"/>
    <property type="match status" value="2"/>
</dbReference>
<dbReference type="SMART" id="SM00242">
    <property type="entry name" value="MYSc"/>
    <property type="match status" value="1"/>
</dbReference>
<dbReference type="SMART" id="SM00314">
    <property type="entry name" value="RA"/>
    <property type="match status" value="2"/>
</dbReference>
<reference evidence="14 15" key="1">
    <citation type="journal article" date="2023" name="BMC Biol.">
        <title>The compact genome of the sponge Oopsacas minuta (Hexactinellida) is lacking key metazoan core genes.</title>
        <authorList>
            <person name="Santini S."/>
            <person name="Schenkelaars Q."/>
            <person name="Jourda C."/>
            <person name="Duchesne M."/>
            <person name="Belahbib H."/>
            <person name="Rocher C."/>
            <person name="Selva M."/>
            <person name="Riesgo A."/>
            <person name="Vervoort M."/>
            <person name="Leys S.P."/>
            <person name="Kodjabachian L."/>
            <person name="Le Bivic A."/>
            <person name="Borchiellini C."/>
            <person name="Claverie J.M."/>
            <person name="Renard E."/>
        </authorList>
    </citation>
    <scope>NUCLEOTIDE SEQUENCE [LARGE SCALE GENOMIC DNA]</scope>
    <source>
        <strain evidence="14">SPO-2</strain>
    </source>
</reference>
<organism evidence="14 15">
    <name type="scientific">Oopsacas minuta</name>
    <dbReference type="NCBI Taxonomy" id="111878"/>
    <lineage>
        <taxon>Eukaryota</taxon>
        <taxon>Metazoa</taxon>
        <taxon>Porifera</taxon>
        <taxon>Hexactinellida</taxon>
        <taxon>Hexasterophora</taxon>
        <taxon>Lyssacinosida</taxon>
        <taxon>Leucopsacidae</taxon>
        <taxon>Oopsacas</taxon>
    </lineage>
</organism>
<dbReference type="SMART" id="SM00295">
    <property type="entry name" value="B41"/>
    <property type="match status" value="2"/>
</dbReference>
<feature type="compositionally biased region" description="Basic and acidic residues" evidence="9">
    <location>
        <begin position="37"/>
        <end position="49"/>
    </location>
</feature>
<dbReference type="Pfam" id="PF00063">
    <property type="entry name" value="Myosin_head"/>
    <property type="match status" value="1"/>
</dbReference>
<dbReference type="PROSITE" id="PS50200">
    <property type="entry name" value="RA"/>
    <property type="match status" value="2"/>
</dbReference>
<dbReference type="Gene3D" id="1.20.120.720">
    <property type="entry name" value="Myosin VI head, motor domain, U50 subdomain"/>
    <property type="match status" value="1"/>
</dbReference>
<protein>
    <submittedName>
        <fullName evidence="14">Unconventional myosin-VIIa-like</fullName>
    </submittedName>
</protein>
<dbReference type="Gene3D" id="1.25.40.530">
    <property type="entry name" value="MyTH4 domain"/>
    <property type="match status" value="2"/>
</dbReference>
<dbReference type="SUPFAM" id="SSF52540">
    <property type="entry name" value="P-loop containing nucleoside triphosphate hydrolases"/>
    <property type="match status" value="1"/>
</dbReference>
<feature type="region of interest" description="Disordered" evidence="9">
    <location>
        <begin position="1"/>
        <end position="49"/>
    </location>
</feature>
<dbReference type="Pfam" id="PF00784">
    <property type="entry name" value="MyTH4"/>
    <property type="match status" value="2"/>
</dbReference>
<sequence length="2086" mass="242106">MSGKARGQKSRDKKGRVTKRQQVPKEQPPHKISTILDRPRLAQEGARPEDGVQDMTILSDLDEIGININLRTRYNNDLIYTYTGTILVAVNPYRHLGIYEQEMIRRYSNRKMSEVPPHIFATAESAYYYLEHSDRNQSCIISGESGAGKTESTKFILQYLCAVTQSVARWVEQQILEANIILEAFGNAKTLRNDNSSRFGKFIQVCFDTRGQISGSVIQDYLLEQSRITFQAPEERNYHVFYQLCAGANASPELKKKFLMDKHQNFHFINQSGCYILDDVDDRKSFEDLCLAMNVLNITEEMRDGLFQTVAAVLWIGNISFEDVDGESSCVKKGTLQALDNAAALLGIPQQQLHYLAVNREIAVRGHVTEIPLKFHEAFENRNAMAKALYTRTFTWLVHHINSCTNPGSDNNKFIGVLDIFGFENFRFNSFEQMCINYTNEKLHKFFNHYVFKLEQEIYESEGINFSHIQFTDNTICLELIEKPPKCLLKLLDEECRFPKGTDQSFIEKISHELGDHQHFLKSSDNRRLLVEFGIVHYAGDVIYQVDAFLDKNKDVQQDPLFEIMRSSTNPFVRDVTKYQNMLESSLELAKSQAITKQLFTTGTGTKSGKGKPTVGDTFRQQLASLNDVLDTTNPWYVRCLKPNHHKSGRSYDDQLIITQLRYSGMLDIVRIRKQGFPVHVPAPNFLDKYRCLASLMDLQLPSDPREATRMILKSLKLPETEWQIGRTKIFLRNTVFDPLEKKRKEIITYQILIIQRYWKGFAARQKYLRTRRAIITLQRAWRARKLRITFLRRRRAAMVIQSYVRGMFARELVNELRKRRKREAIDAKKKKKKQKEMKEQEQKEAKERAELEQEMTNEMEKQKQLYSMARLAELKAERLKRGQPADYLDQMFENLEKGDTQEYLQQINMELEQLFMETQQTSGDKPEGGRTVRRKRRVQKKMLGIAEEEEARRGEELDPSQYTMLEFAERFFNDHPKGSLSGSISIRKSSITKRALEDILPKHEMLRFSKSMTIPTSLIHMHDPENVHLACNIFRDLNKLMRGEIRPEQINLTIQSIIAYGIERPELRDEIFCQVIRQSTECPRDDWLVKAWQLMSLCVVAYPPSRHLNKFLLAFFSRNQNQPVTGRYSQWCYNVMRITKASPRKLPPSSIEINRVKELSPLILRFYFLDGKAKAIGVDPCCTSADVVQALAEKIDLQSVDGWALYEVNPEYEHFVKGHEYIADILSQWERDKRSSIEMTKYSTVSRKGGHTQAMGGGDSKFVFRKRVFKNPKVIPQDPVEYHLMYAQAVNSVVQLDEFAVSERVALQLAGLQTQVLWGEFDSKSMSRYSDTDSYLPKRILTDNKRMSQDDWKGAIAGAHKQYGSGKTDIQAKVWYLTSVQHYPLYGSTQFPVHYKGFWSHPNNLILAVNIEGLSFVNQKSRQVMASYEYDRLDCITVDQFEPILTLYMLILGPEEQRSFIFETTQKEDIANLIASYSPNHSNWQRVGDTPSRKKNRATEEERYLLYLELRKCRKALFDSNMLRRPLDSSGGFLTTTLRRYNRAKLARLQAEKEEKDFEKVFKQTYWSYTKSKLTQPMTNLEGDEQEDSAIRMFQSLLFYAGLASSPGIELEDSTIEALVQIVIAKCLEKEALCNEFYMQLIKQSTDQPDPNSRINVQNWRFLSLTCGVVVPRSKALLNYLWAHLKFCALEPNTEEGKYAQYCIRSLQRTIQNKNRKYPPSVQEIICVVNRSKPVFKNPIHTRFYFMDAQFRALEFDAAANVEEVVELVKDRIGLRSSAAGFSIFEVFGQLERNMLPQEKVADAIFKWEKYAKTTRSQKELRLTFKKRLFLKPYTNPTDSVEFNLILYQVIDDIFNDRFPLTYEEAVYLTALRAHVELGEFQDNHYMDYESIVDRFLPKHMRNRLQASDIARKHRELRGLASTECNDVFLNFVQQWSLYGSTIFEVTQSYTLTLPKNLWLAVNQDGVHILKRRDKESLVFYDYRSIVNYSPSLKNLMLITESLTRGTKFVFNTAQASQIAHLIRDYTHIIVERQRRAGASLFRSDTQENLESLASANLQATLKRPSNTQLMPNNFGRSLTVQNSS</sequence>
<dbReference type="Pfam" id="PF21989">
    <property type="entry name" value="RA_2"/>
    <property type="match status" value="2"/>
</dbReference>
<dbReference type="InterPro" id="IPR000857">
    <property type="entry name" value="MyTH4_dom"/>
</dbReference>
<feature type="domain" description="Ras-associating" evidence="11">
    <location>
        <begin position="1739"/>
        <end position="1831"/>
    </location>
</feature>
<dbReference type="PROSITE" id="PS51016">
    <property type="entry name" value="MYTH4"/>
    <property type="match status" value="2"/>
</dbReference>
<dbReference type="FunFam" id="1.10.10.820:FF:000001">
    <property type="entry name" value="Myosin heavy chain"/>
    <property type="match status" value="1"/>
</dbReference>
<dbReference type="InterPro" id="IPR000299">
    <property type="entry name" value="FERM_domain"/>
</dbReference>
<gene>
    <name evidence="14" type="ORF">LOD99_9294</name>
</gene>
<comment type="caution">
    <text evidence="14">The sequence shown here is derived from an EMBL/GenBank/DDBJ whole genome shotgun (WGS) entry which is preliminary data.</text>
</comment>
<dbReference type="SMART" id="SM00139">
    <property type="entry name" value="MyTH4"/>
    <property type="match status" value="2"/>
</dbReference>
<feature type="domain" description="MyTH4" evidence="12">
    <location>
        <begin position="1570"/>
        <end position="1730"/>
    </location>
</feature>
<evidence type="ECO:0000259" key="12">
    <source>
        <dbReference type="PROSITE" id="PS51016"/>
    </source>
</evidence>
<dbReference type="GO" id="GO:0003779">
    <property type="term" value="F:actin binding"/>
    <property type="evidence" value="ECO:0007669"/>
    <property type="project" value="UniProtKB-KW"/>
</dbReference>
<evidence type="ECO:0000256" key="5">
    <source>
        <dbReference type="ARBA" id="ARBA00023123"/>
    </source>
</evidence>
<keyword evidence="5 8" id="KW-0518">Myosin</keyword>
<feature type="compositionally biased region" description="Basic and acidic residues" evidence="9">
    <location>
        <begin position="837"/>
        <end position="852"/>
    </location>
</feature>
<dbReference type="Gene3D" id="1.20.80.10">
    <property type="match status" value="2"/>
</dbReference>
<dbReference type="GO" id="GO:0016459">
    <property type="term" value="C:myosin complex"/>
    <property type="evidence" value="ECO:0007669"/>
    <property type="project" value="UniProtKB-KW"/>
</dbReference>
<evidence type="ECO:0000256" key="9">
    <source>
        <dbReference type="SAM" id="MobiDB-lite"/>
    </source>
</evidence>
<keyword evidence="7 8" id="KW-0009">Actin-binding</keyword>
<dbReference type="InterPro" id="IPR036961">
    <property type="entry name" value="Kinesin_motor_dom_sf"/>
</dbReference>
<keyword evidence="2" id="KW-0343">GTPase activation</keyword>
<feature type="binding site" evidence="8">
    <location>
        <begin position="143"/>
        <end position="150"/>
    </location>
    <ligand>
        <name>ATP</name>
        <dbReference type="ChEBI" id="CHEBI:30616"/>
    </ligand>
</feature>
<dbReference type="PROSITE" id="PS50096">
    <property type="entry name" value="IQ"/>
    <property type="match status" value="2"/>
</dbReference>
<dbReference type="InterPro" id="IPR051724">
    <property type="entry name" value="Actin_motor_Myosin"/>
</dbReference>
<dbReference type="InterPro" id="IPR014352">
    <property type="entry name" value="FERM/acyl-CoA-bd_prot_sf"/>
</dbReference>
<dbReference type="InterPro" id="IPR019748">
    <property type="entry name" value="FERM_central"/>
</dbReference>
<dbReference type="GO" id="GO:0005524">
    <property type="term" value="F:ATP binding"/>
    <property type="evidence" value="ECO:0007669"/>
    <property type="project" value="UniProtKB-UniRule"/>
</dbReference>
<dbReference type="SUPFAM" id="SSF47031">
    <property type="entry name" value="Second domain of FERM"/>
    <property type="match status" value="2"/>
</dbReference>
<dbReference type="PRINTS" id="PR00193">
    <property type="entry name" value="MYOSINHEAVY"/>
</dbReference>
<dbReference type="InterPro" id="IPR000159">
    <property type="entry name" value="RA_dom"/>
</dbReference>
<evidence type="ECO:0000256" key="8">
    <source>
        <dbReference type="PROSITE-ProRule" id="PRU00782"/>
    </source>
</evidence>
<evidence type="ECO:0000313" key="14">
    <source>
        <dbReference type="EMBL" id="KAI6646342.1"/>
    </source>
</evidence>
<name>A0AAV7JC39_9METZ</name>
<dbReference type="InterPro" id="IPR035963">
    <property type="entry name" value="FERM_2"/>
</dbReference>
<comment type="similarity">
    <text evidence="1 8">Belongs to the TRAFAC class myosin-kinesin ATPase superfamily. Myosin family.</text>
</comment>
<keyword evidence="3 8" id="KW-0547">Nucleotide-binding</keyword>
<dbReference type="Gene3D" id="3.10.20.90">
    <property type="entry name" value="Phosphatidylinositol 3-kinase Catalytic Subunit, Chain A, domain 1"/>
    <property type="match status" value="2"/>
</dbReference>
<dbReference type="SMART" id="SM00015">
    <property type="entry name" value="IQ"/>
    <property type="match status" value="3"/>
</dbReference>
<evidence type="ECO:0000256" key="3">
    <source>
        <dbReference type="ARBA" id="ARBA00022741"/>
    </source>
</evidence>
<evidence type="ECO:0000256" key="7">
    <source>
        <dbReference type="ARBA" id="ARBA00023203"/>
    </source>
</evidence>
<evidence type="ECO:0000259" key="10">
    <source>
        <dbReference type="PROSITE" id="PS50057"/>
    </source>
</evidence>
<dbReference type="SUPFAM" id="SSF50729">
    <property type="entry name" value="PH domain-like"/>
    <property type="match status" value="2"/>
</dbReference>
<dbReference type="CDD" id="cd14473">
    <property type="entry name" value="FERM_B-lobe"/>
    <property type="match status" value="2"/>
</dbReference>
<dbReference type="PANTHER" id="PTHR46049">
    <property type="entry name" value="AGAP003327-PA"/>
    <property type="match status" value="1"/>
</dbReference>
<dbReference type="Gene3D" id="1.20.58.530">
    <property type="match status" value="1"/>
</dbReference>
<dbReference type="GO" id="GO:0007165">
    <property type="term" value="P:signal transduction"/>
    <property type="evidence" value="ECO:0007669"/>
    <property type="project" value="InterPro"/>
</dbReference>
<dbReference type="Pfam" id="PF00373">
    <property type="entry name" value="FERM_M"/>
    <property type="match status" value="2"/>
</dbReference>
<dbReference type="Gene3D" id="1.10.10.820">
    <property type="match status" value="1"/>
</dbReference>
<evidence type="ECO:0000259" key="13">
    <source>
        <dbReference type="PROSITE" id="PS51456"/>
    </source>
</evidence>
<dbReference type="InterPro" id="IPR057096">
    <property type="entry name" value="KRIT1_FRMD8_FERM_C"/>
</dbReference>
<feature type="region of interest" description="Disordered" evidence="9">
    <location>
        <begin position="2067"/>
        <end position="2086"/>
    </location>
</feature>
<dbReference type="InterPro" id="IPR029071">
    <property type="entry name" value="Ubiquitin-like_domsf"/>
</dbReference>